<sequence>MGTFDKILDCVWPTVLVLLTPLMIYGFFGQNAAYKEMYSKPSWLERRTALTDKAIYTALERDELNESKPVREKEDSSPPKLYNPGDNNFNIPLEQLLEGKHGYF</sequence>
<dbReference type="EMBL" id="UINC01120347">
    <property type="protein sequence ID" value="SVC94776.1"/>
    <property type="molecule type" value="Genomic_DNA"/>
</dbReference>
<feature type="compositionally biased region" description="Basic and acidic residues" evidence="1">
    <location>
        <begin position="65"/>
        <end position="77"/>
    </location>
</feature>
<dbReference type="AlphaFoldDB" id="A0A382RAR8"/>
<gene>
    <name evidence="3" type="ORF">METZ01_LOCUS347630</name>
</gene>
<name>A0A382RAR8_9ZZZZ</name>
<proteinExistence type="predicted"/>
<evidence type="ECO:0000256" key="1">
    <source>
        <dbReference type="SAM" id="MobiDB-lite"/>
    </source>
</evidence>
<evidence type="ECO:0000313" key="3">
    <source>
        <dbReference type="EMBL" id="SVC94776.1"/>
    </source>
</evidence>
<organism evidence="3">
    <name type="scientific">marine metagenome</name>
    <dbReference type="NCBI Taxonomy" id="408172"/>
    <lineage>
        <taxon>unclassified sequences</taxon>
        <taxon>metagenomes</taxon>
        <taxon>ecological metagenomes</taxon>
    </lineage>
</organism>
<accession>A0A382RAR8</accession>
<reference evidence="3" key="1">
    <citation type="submission" date="2018-05" db="EMBL/GenBank/DDBJ databases">
        <authorList>
            <person name="Lanie J.A."/>
            <person name="Ng W.-L."/>
            <person name="Kazmierczak K.M."/>
            <person name="Andrzejewski T.M."/>
            <person name="Davidsen T.M."/>
            <person name="Wayne K.J."/>
            <person name="Tettelin H."/>
            <person name="Glass J.I."/>
            <person name="Rusch D."/>
            <person name="Podicherti R."/>
            <person name="Tsui H.-C.T."/>
            <person name="Winkler M.E."/>
        </authorList>
    </citation>
    <scope>NUCLEOTIDE SEQUENCE</scope>
</reference>
<keyword evidence="2" id="KW-1133">Transmembrane helix</keyword>
<evidence type="ECO:0000256" key="2">
    <source>
        <dbReference type="SAM" id="Phobius"/>
    </source>
</evidence>
<feature type="region of interest" description="Disordered" evidence="1">
    <location>
        <begin position="65"/>
        <end position="90"/>
    </location>
</feature>
<keyword evidence="2" id="KW-0812">Transmembrane</keyword>
<keyword evidence="2" id="KW-0472">Membrane</keyword>
<feature type="transmembrane region" description="Helical" evidence="2">
    <location>
        <begin position="12"/>
        <end position="34"/>
    </location>
</feature>
<protein>
    <submittedName>
        <fullName evidence="3">Uncharacterized protein</fullName>
    </submittedName>
</protein>